<evidence type="ECO:0000313" key="3">
    <source>
        <dbReference type="EMBL" id="KIJ59765.1"/>
    </source>
</evidence>
<protein>
    <recommendedName>
        <fullName evidence="2">Heterokaryon incompatibility domain-containing protein</fullName>
    </recommendedName>
</protein>
<gene>
    <name evidence="3" type="ORF">HYDPIDRAFT_118111</name>
</gene>
<sequence length="464" mass="52239">MFCSKARAYGCRFAWSDTCCINKESSAELDESIRSMFRWYHNAFICIVHLGGSVTIDDVASDEWFTRGWTLQELLAPENIKFFNKDWSPLTGTKNDKDRRNGMLDQADKNPIWRSILSATKIPEGRLGYFSPGAFDVAQRMAWAAGRRTTRVEDMSYALVGIFGVSMPVQYGEGKFAFHRLMEALLQRVNEYGILAWAGPASLHSAALPASLEGYRLAKGIEDCVSVPNEFGDPAMMLTHKGLQVEVLLVPMQSREDEVEGEDSEEDWDDEVSLEEKQGSEPFVPIQNCEEGDSKENEDKGSSAEEEEDSDEADSISATNRDPAPDEADSGSTTDSDSLSVRFLGNDRDQIGGEGPLNQFTLVDEQDNFYTVRVSGRGPIILRGDFVEEIPHQYALAILDYHRDWERGSGCVYVPYEEKSRYLAFVLYRDHVGEVWSKLETDDVVYVEVQPTKRYEGQTVNLCF</sequence>
<feature type="compositionally biased region" description="Basic and acidic residues" evidence="1">
    <location>
        <begin position="292"/>
        <end position="303"/>
    </location>
</feature>
<feature type="compositionally biased region" description="Low complexity" evidence="1">
    <location>
        <begin position="330"/>
        <end position="340"/>
    </location>
</feature>
<evidence type="ECO:0000256" key="1">
    <source>
        <dbReference type="SAM" id="MobiDB-lite"/>
    </source>
</evidence>
<feature type="domain" description="Heterokaryon incompatibility" evidence="2">
    <location>
        <begin position="6"/>
        <end position="53"/>
    </location>
</feature>
<evidence type="ECO:0000259" key="2">
    <source>
        <dbReference type="Pfam" id="PF06985"/>
    </source>
</evidence>
<dbReference type="OrthoDB" id="2654851at2759"/>
<dbReference type="AlphaFoldDB" id="A0A0C9VQ01"/>
<feature type="compositionally biased region" description="Acidic residues" evidence="1">
    <location>
        <begin position="304"/>
        <end position="314"/>
    </location>
</feature>
<dbReference type="HOGENOM" id="CLU_589327_0_0_1"/>
<reference evidence="3 4" key="1">
    <citation type="submission" date="2014-04" db="EMBL/GenBank/DDBJ databases">
        <title>Evolutionary Origins and Diversification of the Mycorrhizal Mutualists.</title>
        <authorList>
            <consortium name="DOE Joint Genome Institute"/>
            <consortium name="Mycorrhizal Genomics Consortium"/>
            <person name="Kohler A."/>
            <person name="Kuo A."/>
            <person name="Nagy L.G."/>
            <person name="Floudas D."/>
            <person name="Copeland A."/>
            <person name="Barry K.W."/>
            <person name="Cichocki N."/>
            <person name="Veneault-Fourrey C."/>
            <person name="LaButti K."/>
            <person name="Lindquist E.A."/>
            <person name="Lipzen A."/>
            <person name="Lundell T."/>
            <person name="Morin E."/>
            <person name="Murat C."/>
            <person name="Riley R."/>
            <person name="Ohm R."/>
            <person name="Sun H."/>
            <person name="Tunlid A."/>
            <person name="Henrissat B."/>
            <person name="Grigoriev I.V."/>
            <person name="Hibbett D.S."/>
            <person name="Martin F."/>
        </authorList>
    </citation>
    <scope>NUCLEOTIDE SEQUENCE [LARGE SCALE GENOMIC DNA]</scope>
    <source>
        <strain evidence="3 4">MD-312</strain>
    </source>
</reference>
<accession>A0A0C9VQ01</accession>
<dbReference type="PANTHER" id="PTHR10622">
    <property type="entry name" value="HET DOMAIN-CONTAINING PROTEIN"/>
    <property type="match status" value="1"/>
</dbReference>
<keyword evidence="4" id="KW-1185">Reference proteome</keyword>
<dbReference type="EMBL" id="KN839881">
    <property type="protein sequence ID" value="KIJ59765.1"/>
    <property type="molecule type" value="Genomic_DNA"/>
</dbReference>
<organism evidence="3 4">
    <name type="scientific">Hydnomerulius pinastri MD-312</name>
    <dbReference type="NCBI Taxonomy" id="994086"/>
    <lineage>
        <taxon>Eukaryota</taxon>
        <taxon>Fungi</taxon>
        <taxon>Dikarya</taxon>
        <taxon>Basidiomycota</taxon>
        <taxon>Agaricomycotina</taxon>
        <taxon>Agaricomycetes</taxon>
        <taxon>Agaricomycetidae</taxon>
        <taxon>Boletales</taxon>
        <taxon>Boletales incertae sedis</taxon>
        <taxon>Leucogyrophana</taxon>
    </lineage>
</organism>
<evidence type="ECO:0000313" key="4">
    <source>
        <dbReference type="Proteomes" id="UP000053820"/>
    </source>
</evidence>
<name>A0A0C9VQ01_9AGAM</name>
<feature type="compositionally biased region" description="Acidic residues" evidence="1">
    <location>
        <begin position="257"/>
        <end position="273"/>
    </location>
</feature>
<dbReference type="PANTHER" id="PTHR10622:SF10">
    <property type="entry name" value="HET DOMAIN-CONTAINING PROTEIN"/>
    <property type="match status" value="1"/>
</dbReference>
<feature type="region of interest" description="Disordered" evidence="1">
    <location>
        <begin position="254"/>
        <end position="357"/>
    </location>
</feature>
<proteinExistence type="predicted"/>
<dbReference type="Proteomes" id="UP000053820">
    <property type="component" value="Unassembled WGS sequence"/>
</dbReference>
<dbReference type="InterPro" id="IPR010730">
    <property type="entry name" value="HET"/>
</dbReference>
<dbReference type="Pfam" id="PF06985">
    <property type="entry name" value="HET"/>
    <property type="match status" value="1"/>
</dbReference>